<dbReference type="AlphaFoldDB" id="A0A232ERP9"/>
<dbReference type="Proteomes" id="UP000215335">
    <property type="component" value="Unassembled WGS sequence"/>
</dbReference>
<evidence type="ECO:0000313" key="2">
    <source>
        <dbReference type="EMBL" id="OXU21039.1"/>
    </source>
</evidence>
<dbReference type="EMBL" id="NNAY01002564">
    <property type="protein sequence ID" value="OXU21039.1"/>
    <property type="molecule type" value="Genomic_DNA"/>
</dbReference>
<reference evidence="2 3" key="1">
    <citation type="journal article" date="2017" name="Curr. Biol.">
        <title>The Evolution of Venom by Co-option of Single-Copy Genes.</title>
        <authorList>
            <person name="Martinson E.O."/>
            <person name="Mrinalini"/>
            <person name="Kelkar Y.D."/>
            <person name="Chang C.H."/>
            <person name="Werren J.H."/>
        </authorList>
    </citation>
    <scope>NUCLEOTIDE SEQUENCE [LARGE SCALE GENOMIC DNA]</scope>
    <source>
        <strain evidence="2 3">Alberta</strain>
        <tissue evidence="2">Whole body</tissue>
    </source>
</reference>
<evidence type="ECO:0000313" key="3">
    <source>
        <dbReference type="Proteomes" id="UP000215335"/>
    </source>
</evidence>
<comment type="caution">
    <text evidence="2">The sequence shown here is derived from an EMBL/GenBank/DDBJ whole genome shotgun (WGS) entry which is preliminary data.</text>
</comment>
<protein>
    <submittedName>
        <fullName evidence="2">Uncharacterized protein</fullName>
    </submittedName>
</protein>
<keyword evidence="3" id="KW-1185">Reference proteome</keyword>
<name>A0A232ERP9_9HYME</name>
<proteinExistence type="predicted"/>
<evidence type="ECO:0000256" key="1">
    <source>
        <dbReference type="SAM" id="MobiDB-lite"/>
    </source>
</evidence>
<gene>
    <name evidence="2" type="ORF">TSAR_002692</name>
</gene>
<sequence>MEHGRKVIVVPETMAMRLQNTTQLTTVQQQHTIPAPPTTEGSVQMPGDNLSRLDAKMHEIPN</sequence>
<organism evidence="2 3">
    <name type="scientific">Trichomalopsis sarcophagae</name>
    <dbReference type="NCBI Taxonomy" id="543379"/>
    <lineage>
        <taxon>Eukaryota</taxon>
        <taxon>Metazoa</taxon>
        <taxon>Ecdysozoa</taxon>
        <taxon>Arthropoda</taxon>
        <taxon>Hexapoda</taxon>
        <taxon>Insecta</taxon>
        <taxon>Pterygota</taxon>
        <taxon>Neoptera</taxon>
        <taxon>Endopterygota</taxon>
        <taxon>Hymenoptera</taxon>
        <taxon>Apocrita</taxon>
        <taxon>Proctotrupomorpha</taxon>
        <taxon>Chalcidoidea</taxon>
        <taxon>Pteromalidae</taxon>
        <taxon>Pteromalinae</taxon>
        <taxon>Trichomalopsis</taxon>
    </lineage>
</organism>
<accession>A0A232ERP9</accession>
<feature type="region of interest" description="Disordered" evidence="1">
    <location>
        <begin position="26"/>
        <end position="50"/>
    </location>
</feature>